<comment type="caution">
    <text evidence="1">The sequence shown here is derived from an EMBL/GenBank/DDBJ whole genome shotgun (WGS) entry which is preliminary data.</text>
</comment>
<dbReference type="EMBL" id="LXQD01000293">
    <property type="protein sequence ID" value="RCJ29432.1"/>
    <property type="molecule type" value="Genomic_DNA"/>
</dbReference>
<evidence type="ECO:0000313" key="2">
    <source>
        <dbReference type="Proteomes" id="UP000252107"/>
    </source>
</evidence>
<dbReference type="Proteomes" id="UP000252107">
    <property type="component" value="Unassembled WGS sequence"/>
</dbReference>
<keyword evidence="2" id="KW-1185">Reference proteome</keyword>
<name>A0A367R1V8_9NOSO</name>
<reference evidence="1" key="1">
    <citation type="submission" date="2016-04" db="EMBL/GenBank/DDBJ databases">
        <authorList>
            <person name="Tabuchi Yagui T.R."/>
        </authorList>
    </citation>
    <scope>NUCLEOTIDE SEQUENCE [LARGE SCALE GENOMIC DNA]</scope>
    <source>
        <strain evidence="1">NIES-26</strain>
    </source>
</reference>
<evidence type="ECO:0000313" key="1">
    <source>
        <dbReference type="EMBL" id="RCJ29432.1"/>
    </source>
</evidence>
<dbReference type="AlphaFoldDB" id="A0A367R1V8"/>
<protein>
    <recommendedName>
        <fullName evidence="3">LysM domain-containing protein</fullName>
    </recommendedName>
</protein>
<evidence type="ECO:0008006" key="3">
    <source>
        <dbReference type="Google" id="ProtNLM"/>
    </source>
</evidence>
<organism evidence="1 2">
    <name type="scientific">Nostoc minutum NIES-26</name>
    <dbReference type="NCBI Taxonomy" id="1844469"/>
    <lineage>
        <taxon>Bacteria</taxon>
        <taxon>Bacillati</taxon>
        <taxon>Cyanobacteriota</taxon>
        <taxon>Cyanophyceae</taxon>
        <taxon>Nostocales</taxon>
        <taxon>Nostocaceae</taxon>
        <taxon>Nostoc</taxon>
    </lineage>
</organism>
<proteinExistence type="predicted"/>
<gene>
    <name evidence="1" type="ORF">A6770_22130</name>
</gene>
<sequence>MFEYTSRYYSLETANFITTEGREIAYKRRRFLPQVQGQTILAEVTIAEGDRLDLISARLLGDPEQFWHLCDINNAMHPDELTTPSGRVLGVALPQGKGASPAAALPQV</sequence>
<accession>A0A367R1V8</accession>